<dbReference type="GeneID" id="117231135"/>
<dbReference type="RefSeq" id="XP_033345139.1">
    <property type="nucleotide sequence ID" value="XM_033489248.1"/>
</dbReference>
<evidence type="ECO:0000256" key="1">
    <source>
        <dbReference type="SAM" id="MobiDB-lite"/>
    </source>
</evidence>
<organism evidence="2 3">
    <name type="scientific">Bombus vosnesenskii</name>
    <dbReference type="NCBI Taxonomy" id="207650"/>
    <lineage>
        <taxon>Eukaryota</taxon>
        <taxon>Metazoa</taxon>
        <taxon>Ecdysozoa</taxon>
        <taxon>Arthropoda</taxon>
        <taxon>Hexapoda</taxon>
        <taxon>Insecta</taxon>
        <taxon>Pterygota</taxon>
        <taxon>Neoptera</taxon>
        <taxon>Endopterygota</taxon>
        <taxon>Hymenoptera</taxon>
        <taxon>Apocrita</taxon>
        <taxon>Aculeata</taxon>
        <taxon>Apoidea</taxon>
        <taxon>Anthophila</taxon>
        <taxon>Apidae</taxon>
        <taxon>Bombus</taxon>
        <taxon>Pyrobombus</taxon>
    </lineage>
</organism>
<protein>
    <submittedName>
        <fullName evidence="3">Uncharacterized protein LOC117231135</fullName>
    </submittedName>
</protein>
<proteinExistence type="predicted"/>
<gene>
    <name evidence="3" type="primary">LOC117231135</name>
</gene>
<feature type="compositionally biased region" description="Basic and acidic residues" evidence="1">
    <location>
        <begin position="9"/>
        <end position="20"/>
    </location>
</feature>
<reference evidence="3" key="1">
    <citation type="submission" date="2025-08" db="UniProtKB">
        <authorList>
            <consortium name="RefSeq"/>
        </authorList>
    </citation>
    <scope>IDENTIFICATION</scope>
    <source>
        <tissue evidence="3">Muscle</tissue>
    </source>
</reference>
<dbReference type="AlphaFoldDB" id="A0A6J3JYD8"/>
<feature type="region of interest" description="Disordered" evidence="1">
    <location>
        <begin position="1"/>
        <end position="28"/>
    </location>
</feature>
<evidence type="ECO:0000313" key="3">
    <source>
        <dbReference type="RefSeq" id="XP_033345139.1"/>
    </source>
</evidence>
<name>A0A6J3JYD8_9HYME</name>
<dbReference type="KEGG" id="bvk:117231135"/>
<dbReference type="Proteomes" id="UP000504631">
    <property type="component" value="Unplaced"/>
</dbReference>
<accession>A0A6J3JYD8</accession>
<evidence type="ECO:0000313" key="2">
    <source>
        <dbReference type="Proteomes" id="UP000504631"/>
    </source>
</evidence>
<sequence length="113" mass="13039">MGNALGEETYARSERVRDGKATQSPGSSFMDFAATDAFQIVWMAIQTNSIGQNRMRVRAAFKMELVWKIHWQLCNEKVSCLQYIETMRSFLSSLRSKELKACAPLLQSNRRWQ</sequence>
<keyword evidence="2" id="KW-1185">Reference proteome</keyword>